<dbReference type="SUPFAM" id="SSF53218">
    <property type="entry name" value="Molybdenum cofactor biosynthesis proteins"/>
    <property type="match status" value="2"/>
</dbReference>
<evidence type="ECO:0000256" key="2">
    <source>
        <dbReference type="ARBA" id="ARBA00007589"/>
    </source>
</evidence>
<gene>
    <name evidence="8" type="ORF">BCR41DRAFT_361636</name>
</gene>
<accession>A0A1Y2GD56</accession>
<dbReference type="InterPro" id="IPR036425">
    <property type="entry name" value="MoaB/Mog-like_dom_sf"/>
</dbReference>
<feature type="domain" description="MoaB/Mog" evidence="7">
    <location>
        <begin position="40"/>
        <end position="185"/>
    </location>
</feature>
<keyword evidence="9" id="KW-1185">Reference proteome</keyword>
<dbReference type="GO" id="GO:0061598">
    <property type="term" value="F:molybdopterin adenylyltransferase activity"/>
    <property type="evidence" value="ECO:0007669"/>
    <property type="project" value="UniProtKB-UniRule"/>
</dbReference>
<dbReference type="CDD" id="cd00887">
    <property type="entry name" value="MoeA"/>
    <property type="match status" value="1"/>
</dbReference>
<dbReference type="Pfam" id="PF00994">
    <property type="entry name" value="MoCF_biosynth"/>
    <property type="match status" value="2"/>
</dbReference>
<keyword evidence="5" id="KW-0460">Magnesium</keyword>
<dbReference type="GO" id="GO:0005829">
    <property type="term" value="C:cytosol"/>
    <property type="evidence" value="ECO:0007669"/>
    <property type="project" value="TreeGrafter"/>
</dbReference>
<dbReference type="Gene3D" id="3.90.105.10">
    <property type="entry name" value="Molybdopterin biosynthesis moea protein, domain 2"/>
    <property type="match status" value="1"/>
</dbReference>
<keyword evidence="5" id="KW-0500">Molybdenum</keyword>
<comment type="pathway">
    <text evidence="1 5">Cofactor biosynthesis; molybdopterin biosynthesis.</text>
</comment>
<keyword evidence="5" id="KW-0808">Transferase</keyword>
<comment type="catalytic activity">
    <reaction evidence="5">
        <text>adenylyl-molybdopterin + molybdate = Mo-molybdopterin + AMP + H(+)</text>
        <dbReference type="Rhea" id="RHEA:35047"/>
        <dbReference type="ChEBI" id="CHEBI:15378"/>
        <dbReference type="ChEBI" id="CHEBI:36264"/>
        <dbReference type="ChEBI" id="CHEBI:62727"/>
        <dbReference type="ChEBI" id="CHEBI:71302"/>
        <dbReference type="ChEBI" id="CHEBI:456215"/>
    </reaction>
</comment>
<dbReference type="GeneID" id="33567415"/>
<protein>
    <submittedName>
        <fullName evidence="8">MoaB/Mog domain-containing protein</fullName>
    </submittedName>
</protein>
<dbReference type="Gene3D" id="2.40.340.10">
    <property type="entry name" value="MoeA, C-terminal, domain IV"/>
    <property type="match status" value="1"/>
</dbReference>
<dbReference type="Pfam" id="PF03453">
    <property type="entry name" value="MoeA_N"/>
    <property type="match status" value="1"/>
</dbReference>
<dbReference type="GO" id="GO:0006777">
    <property type="term" value="P:Mo-molybdopterin cofactor biosynthetic process"/>
    <property type="evidence" value="ECO:0007669"/>
    <property type="project" value="UniProtKB-UniRule"/>
</dbReference>
<evidence type="ECO:0000313" key="8">
    <source>
        <dbReference type="EMBL" id="ORZ05735.1"/>
    </source>
</evidence>
<dbReference type="PROSITE" id="PS01078">
    <property type="entry name" value="MOCF_BIOSYNTHESIS_1"/>
    <property type="match status" value="1"/>
</dbReference>
<dbReference type="InParanoid" id="A0A1Y2GD56"/>
<dbReference type="Pfam" id="PF03454">
    <property type="entry name" value="MoeA_C"/>
    <property type="match status" value="1"/>
</dbReference>
<evidence type="ECO:0000256" key="6">
    <source>
        <dbReference type="SAM" id="MobiDB-lite"/>
    </source>
</evidence>
<dbReference type="FunFam" id="2.170.190.11:FF:000001">
    <property type="entry name" value="Molybdopterin molybdenumtransferase"/>
    <property type="match status" value="1"/>
</dbReference>
<dbReference type="PANTHER" id="PTHR10192">
    <property type="entry name" value="MOLYBDOPTERIN BIOSYNTHESIS PROTEIN"/>
    <property type="match status" value="1"/>
</dbReference>
<organism evidence="8 9">
    <name type="scientific">Lobosporangium transversale</name>
    <dbReference type="NCBI Taxonomy" id="64571"/>
    <lineage>
        <taxon>Eukaryota</taxon>
        <taxon>Fungi</taxon>
        <taxon>Fungi incertae sedis</taxon>
        <taxon>Mucoromycota</taxon>
        <taxon>Mortierellomycotina</taxon>
        <taxon>Mortierellomycetes</taxon>
        <taxon>Mortierellales</taxon>
        <taxon>Mortierellaceae</taxon>
        <taxon>Lobosporangium</taxon>
    </lineage>
</organism>
<comment type="similarity">
    <text evidence="3">In the C-terminal section; belongs to the MoeA family.</text>
</comment>
<evidence type="ECO:0000256" key="1">
    <source>
        <dbReference type="ARBA" id="ARBA00005046"/>
    </source>
</evidence>
<comment type="catalytic activity">
    <reaction evidence="5">
        <text>molybdopterin + ATP + H(+) = adenylyl-molybdopterin + diphosphate</text>
        <dbReference type="Rhea" id="RHEA:31331"/>
        <dbReference type="ChEBI" id="CHEBI:15378"/>
        <dbReference type="ChEBI" id="CHEBI:30616"/>
        <dbReference type="ChEBI" id="CHEBI:33019"/>
        <dbReference type="ChEBI" id="CHEBI:58698"/>
        <dbReference type="ChEBI" id="CHEBI:62727"/>
    </reaction>
</comment>
<dbReference type="UniPathway" id="UPA00344"/>
<dbReference type="RefSeq" id="XP_021877222.1">
    <property type="nucleotide sequence ID" value="XM_022025571.1"/>
</dbReference>
<evidence type="ECO:0000256" key="3">
    <source>
        <dbReference type="ARBA" id="ARBA00008339"/>
    </source>
</evidence>
<dbReference type="InterPro" id="IPR008284">
    <property type="entry name" value="MoCF_biosynth_CS"/>
</dbReference>
<evidence type="ECO:0000256" key="5">
    <source>
        <dbReference type="RuleBase" id="RU365090"/>
    </source>
</evidence>
<evidence type="ECO:0000256" key="4">
    <source>
        <dbReference type="ARBA" id="ARBA00023150"/>
    </source>
</evidence>
<dbReference type="EMBL" id="MCFF01000049">
    <property type="protein sequence ID" value="ORZ05735.1"/>
    <property type="molecule type" value="Genomic_DNA"/>
</dbReference>
<keyword evidence="5" id="KW-0479">Metal-binding</keyword>
<dbReference type="InterPro" id="IPR036135">
    <property type="entry name" value="MoeA_linker/N_sf"/>
</dbReference>
<feature type="region of interest" description="Disordered" evidence="6">
    <location>
        <begin position="192"/>
        <end position="233"/>
    </location>
</feature>
<dbReference type="Gene3D" id="2.170.190.11">
    <property type="entry name" value="Molybdopterin biosynthesis moea protein, domain 3"/>
    <property type="match status" value="1"/>
</dbReference>
<comment type="similarity">
    <text evidence="5">Belongs to the MoeA family.</text>
</comment>
<dbReference type="PANTHER" id="PTHR10192:SF5">
    <property type="entry name" value="GEPHYRIN"/>
    <property type="match status" value="1"/>
</dbReference>
<feature type="domain" description="MoaB/Mog" evidence="7">
    <location>
        <begin position="448"/>
        <end position="595"/>
    </location>
</feature>
<dbReference type="CDD" id="cd00886">
    <property type="entry name" value="MogA_MoaB"/>
    <property type="match status" value="1"/>
</dbReference>
<evidence type="ECO:0000313" key="9">
    <source>
        <dbReference type="Proteomes" id="UP000193648"/>
    </source>
</evidence>
<dbReference type="Proteomes" id="UP000193648">
    <property type="component" value="Unassembled WGS sequence"/>
</dbReference>
<name>A0A1Y2GD56_9FUNG</name>
<dbReference type="AlphaFoldDB" id="A0A1Y2GD56"/>
<keyword evidence="4 5" id="KW-0501">Molybdenum cofactor biosynthesis</keyword>
<proteinExistence type="inferred from homology"/>
<comment type="function">
    <text evidence="5">Catalyzes two steps in the biosynthesis of the molybdenum cofactor. In the first step, molybdopterin is adenylated. Subsequently, molybdate is inserted into adenylated molybdopterin and AMP is released.</text>
</comment>
<dbReference type="Gene3D" id="3.40.980.10">
    <property type="entry name" value="MoaB/Mog-like domain"/>
    <property type="match status" value="2"/>
</dbReference>
<dbReference type="GO" id="GO:0005524">
    <property type="term" value="F:ATP binding"/>
    <property type="evidence" value="ECO:0007669"/>
    <property type="project" value="UniProtKB-UniRule"/>
</dbReference>
<comment type="similarity">
    <text evidence="2">In the N-terminal section; belongs to the MoaB/Mog family.</text>
</comment>
<evidence type="ECO:0000259" key="7">
    <source>
        <dbReference type="SMART" id="SM00852"/>
    </source>
</evidence>
<dbReference type="OrthoDB" id="4349954at2759"/>
<dbReference type="InterPro" id="IPR001453">
    <property type="entry name" value="MoaB/Mog_dom"/>
</dbReference>
<dbReference type="SUPFAM" id="SSF63867">
    <property type="entry name" value="MoeA C-terminal domain-like"/>
    <property type="match status" value="1"/>
</dbReference>
<dbReference type="SMART" id="SM00852">
    <property type="entry name" value="MoCF_biosynth"/>
    <property type="match status" value="2"/>
</dbReference>
<comment type="caution">
    <text evidence="8">The sequence shown here is derived from an EMBL/GenBank/DDBJ whole genome shotgun (WGS) entry which is preliminary data.</text>
</comment>
<reference evidence="8 9" key="1">
    <citation type="submission" date="2016-07" db="EMBL/GenBank/DDBJ databases">
        <title>Pervasive Adenine N6-methylation of Active Genes in Fungi.</title>
        <authorList>
            <consortium name="DOE Joint Genome Institute"/>
            <person name="Mondo S.J."/>
            <person name="Dannebaum R.O."/>
            <person name="Kuo R.C."/>
            <person name="Labutti K."/>
            <person name="Haridas S."/>
            <person name="Kuo A."/>
            <person name="Salamov A."/>
            <person name="Ahrendt S.R."/>
            <person name="Lipzen A."/>
            <person name="Sullivan W."/>
            <person name="Andreopoulos W.B."/>
            <person name="Clum A."/>
            <person name="Lindquist E."/>
            <person name="Daum C."/>
            <person name="Ramamoorthy G.K."/>
            <person name="Gryganskyi A."/>
            <person name="Culley D."/>
            <person name="Magnuson J.K."/>
            <person name="James T.Y."/>
            <person name="O'Malley M.A."/>
            <person name="Stajich J.E."/>
            <person name="Spatafora J.W."/>
            <person name="Visel A."/>
            <person name="Grigoriev I.V."/>
        </authorList>
    </citation>
    <scope>NUCLEOTIDE SEQUENCE [LARGE SCALE GENOMIC DNA]</scope>
    <source>
        <strain evidence="8 9">NRRL 3116</strain>
    </source>
</reference>
<dbReference type="NCBIfam" id="TIGR00177">
    <property type="entry name" value="molyb_syn"/>
    <property type="match status" value="2"/>
</dbReference>
<dbReference type="InterPro" id="IPR036688">
    <property type="entry name" value="MoeA_C_domain_IV_sf"/>
</dbReference>
<dbReference type="InterPro" id="IPR038987">
    <property type="entry name" value="MoeA-like"/>
</dbReference>
<dbReference type="InterPro" id="IPR005110">
    <property type="entry name" value="MoeA_linker/N"/>
</dbReference>
<dbReference type="SUPFAM" id="SSF63882">
    <property type="entry name" value="MoeA N-terminal region -like"/>
    <property type="match status" value="1"/>
</dbReference>
<dbReference type="FunFam" id="3.40.980.10:FF:000011">
    <property type="entry name" value="Molybdopterin molybdenumtransferase"/>
    <property type="match status" value="1"/>
</dbReference>
<dbReference type="NCBIfam" id="NF045515">
    <property type="entry name" value="Glp_gephyrin"/>
    <property type="match status" value="1"/>
</dbReference>
<dbReference type="STRING" id="64571.A0A1Y2GD56"/>
<sequence length="687" mass="73652">MQSAAIECNVNELVKICTFHSSQQTNSHHFLTMSNQLRVGVLTISDTASVDPASDTSGPSLCRLLEAEPRYTIQMTACVPDDFKAIQKTVTAWCDDLDLHLVLTTGGTGFGIRDCTPEAVLPLIERQTPGITHLIFSKSIPITPFAALSRAVSGIRGQTLILTFPGSPKAVKENFEAVAKILPHAIDLARGGTGKKVHEKMQGGPRPSGIASESSNSIRTEHSHGHSHGHTCFHHSDREARTDAGSLELGTPVPKRLRKSPYPLIPMDQALAAVMDRITPLSSTEKPVDESLIGAVLDEDVIAVEAVPGYRASILDGYAVIDTDGPGQYPVTAVSIATAASDGTTKLLPGQIARITTGGAVPEGATAVVMVEDTKLIKTSEDGTKEEIVEILTKVRKGEAIREIGSDIRIGQAVLKKGQVISAVGGEIGVLTSIGVRKVLVKQQPVVGFLSTGNEVVNHDNEQPLKMGQIRDSNRPTLIAATKAAGFEYLDLGIAPDSPEELEASIKKGLDRCNILVTTGGVSMGEMDLLKPILEQKLGATIHFGRIMMKPGKPTTFATIPSPNGGQPRLMFGLPGNPVSATVTFHLFVLPALRKLAGYENYMWPSIQAEITHDIRLDERPEYQRATVMVTPEGHIRVQSTDKNQMSSRMVTMLGANSLMVLPGRTAERASLELGQKVECLLIGKLM</sequence>
<dbReference type="PROSITE" id="PS01079">
    <property type="entry name" value="MOCF_BIOSYNTHESIS_2"/>
    <property type="match status" value="1"/>
</dbReference>
<comment type="cofactor">
    <cofactor evidence="5">
        <name>Mg(2+)</name>
        <dbReference type="ChEBI" id="CHEBI:18420"/>
    </cofactor>
</comment>
<dbReference type="GO" id="GO:0061599">
    <property type="term" value="F:molybdopterin molybdotransferase activity"/>
    <property type="evidence" value="ECO:0007669"/>
    <property type="project" value="UniProtKB-UniRule"/>
</dbReference>
<feature type="non-terminal residue" evidence="8">
    <location>
        <position position="1"/>
    </location>
</feature>
<dbReference type="InterPro" id="IPR005111">
    <property type="entry name" value="MoeA_C_domain_IV"/>
</dbReference>
<dbReference type="GO" id="GO:0046872">
    <property type="term" value="F:metal ion binding"/>
    <property type="evidence" value="ECO:0007669"/>
    <property type="project" value="UniProtKB-UniRule"/>
</dbReference>